<feature type="domain" description="Helicase ATP-binding" evidence="14">
    <location>
        <begin position="698"/>
        <end position="859"/>
    </location>
</feature>
<dbReference type="GO" id="GO:0000716">
    <property type="term" value="P:transcription-coupled nucleotide-excision repair, DNA damage recognition"/>
    <property type="evidence" value="ECO:0007669"/>
    <property type="project" value="UniProtKB-UniRule"/>
</dbReference>
<dbReference type="GO" id="GO:0006355">
    <property type="term" value="P:regulation of DNA-templated transcription"/>
    <property type="evidence" value="ECO:0007669"/>
    <property type="project" value="UniProtKB-UniRule"/>
</dbReference>
<dbReference type="SUPFAM" id="SSF52540">
    <property type="entry name" value="P-loop containing nucleoside triphosphate hydrolases"/>
    <property type="match status" value="4"/>
</dbReference>
<evidence type="ECO:0000256" key="6">
    <source>
        <dbReference type="ARBA" id="ARBA00022806"/>
    </source>
</evidence>
<dbReference type="InterPro" id="IPR036101">
    <property type="entry name" value="CarD-like/TRCF_RID_sf"/>
</dbReference>
<dbReference type="GO" id="GO:0003684">
    <property type="term" value="F:damaged DNA binding"/>
    <property type="evidence" value="ECO:0007669"/>
    <property type="project" value="InterPro"/>
</dbReference>
<dbReference type="Pfam" id="PF02559">
    <property type="entry name" value="CarD_TRCF_RID"/>
    <property type="match status" value="1"/>
</dbReference>
<gene>
    <name evidence="13" type="primary">mfd</name>
    <name evidence="16" type="ORF">HDF08_004315</name>
</gene>
<dbReference type="InterPro" id="IPR041471">
    <property type="entry name" value="UvrB_inter"/>
</dbReference>
<dbReference type="Pfam" id="PF00271">
    <property type="entry name" value="Helicase_C"/>
    <property type="match status" value="1"/>
</dbReference>
<dbReference type="PROSITE" id="PS51194">
    <property type="entry name" value="HELICASE_CTER"/>
    <property type="match status" value="1"/>
</dbReference>
<dbReference type="SMART" id="SM00982">
    <property type="entry name" value="TRCF"/>
    <property type="match status" value="1"/>
</dbReference>
<dbReference type="FunFam" id="3.40.50.300:FF:000546">
    <property type="entry name" value="Transcription-repair-coupling factor"/>
    <property type="match status" value="1"/>
</dbReference>
<dbReference type="SMART" id="SM01058">
    <property type="entry name" value="CarD_TRCF"/>
    <property type="match status" value="1"/>
</dbReference>
<comment type="function">
    <text evidence="13">Couples transcription and DNA repair by recognizing RNA polymerase (RNAP) stalled at DNA lesions. Mediates ATP-dependent release of RNAP and its truncated transcript from the DNA, and recruitment of nucleotide excision repair machinery to the damaged site.</text>
</comment>
<evidence type="ECO:0000256" key="11">
    <source>
        <dbReference type="ARBA" id="ARBA00061399"/>
    </source>
</evidence>
<name>A0A852VRN1_9BACT</name>
<dbReference type="Gene3D" id="3.40.50.11180">
    <property type="match status" value="1"/>
</dbReference>
<keyword evidence="5 13" id="KW-0378">Hydrolase</keyword>
<keyword evidence="8 13" id="KW-0238">DNA-binding</keyword>
<evidence type="ECO:0000256" key="2">
    <source>
        <dbReference type="ARBA" id="ARBA00022490"/>
    </source>
</evidence>
<evidence type="ECO:0000256" key="3">
    <source>
        <dbReference type="ARBA" id="ARBA00022741"/>
    </source>
</evidence>
<dbReference type="PANTHER" id="PTHR47964">
    <property type="entry name" value="ATP-DEPENDENT DNA HELICASE HOMOLOG RECG, CHLOROPLASTIC"/>
    <property type="match status" value="1"/>
</dbReference>
<dbReference type="InterPro" id="IPR011545">
    <property type="entry name" value="DEAD/DEAH_box_helicase_dom"/>
</dbReference>
<evidence type="ECO:0000259" key="14">
    <source>
        <dbReference type="PROSITE" id="PS51192"/>
    </source>
</evidence>
<protein>
    <recommendedName>
        <fullName evidence="12 13">Transcription-repair-coupling factor</fullName>
        <shortName evidence="13">TRCF</shortName>
        <ecNumber evidence="13">3.6.4.-</ecNumber>
    </recommendedName>
</protein>
<dbReference type="SUPFAM" id="SSF141259">
    <property type="entry name" value="CarD-like"/>
    <property type="match status" value="1"/>
</dbReference>
<dbReference type="SMART" id="SM00490">
    <property type="entry name" value="HELICc"/>
    <property type="match status" value="1"/>
</dbReference>
<sequence>MVLPFVRELLADLEHSEAFERVRRHLSGGTGRRRVSGLTFTARALYLPFFVRAAQAPCVIIVADNKAAEALQAAVISACELTGALAPESVLRLPAHDVLPFENLSPHPEIQETRAATLWKIATNQARLVIAPVEAACMRLFPRDYYRALTLHLKVGEEYMPDMLVEHLLSVGYTKVDVVEMPGQVTLRGGILDIYSPEMDRPVRVDFFGDEIESIRRFDPDTQRSASTLDSALLLPLTETPVTDKLLTAINARLTRAGKAGAAIEGGEEPAELLTHVSTRTGEYGVPGDASYRRGVEATIFPGWEFFAPVAGANLTLLDLLSASSPTAPRVFLEEPAMIKNQGERWWNKIEQRHERSGIGNLVRPEDIYLSPWDLDDRLHKFSGIELDQLGAVDILDADRSDLSEVDFATRPTMRFHGSIPAMIDAINSLIKQEARILLTAPNQGEVERLAGLLQEYQLPYRLGSRNESPGSSTVYTESSYLGGNTIDLRTPVIVKTPIAAGVQILELRERALDKGTAHGQIVIFGAQDLTDDADVTARPVRRGKSKAAAFISDFRDLAVGDYVVHVEHGISRYCGLRVIEENDAPPLELMILEFADEAKLYVPLTRLDLIQKYRSSETGPPPELNKLGTQAWQKTKARVKKAMADMTAELLKLYAQRQAAVGTPFSPDTNMQHEFEDAFDFNETDDQLTAIADIKADMESTRPMDRLLCGDVGYGKTEVAMRAAFKAVQDSKQVAVLTPTTVLSFQHFESFKKRFANFPVNIEMISRFRTAKEKKIILEKAEAGKIDILIGTHAILSKDLKFQDLGLLVVDEEQRFGVRHKERLKQMRAAIDVLSMSATPIPRTLHMSLIGLRDMSVIETPPKDRMAIQTIVAKFDEKLIRTAVEMELERGGQVYFVHNRVETIYELASKIRELVPQARIVIGHGQLPEAELERVMLAFMNHEYDVLVATSIIENGLDIPLANTIIINRADRHGLSELYQLRGRVGRSNRRAYSYLLIPPETELTEVARRRLAALKEFSDLGAGFKIAALDLELRGAGNMLGGEQSGHIEAIGFEMYTTMLEEAVRKMKGEEEKPAHANTVINLGISVRIDSDYIPEENQRLRMYKRIAGAQTQADLADVRAELQDRYGTPPETVLNLLAAGEIRLQCEQLGISQLDRKRTQVELPNPNGNSARGGGKAQPIKTFVEMLHVKFAAVNADPSHFTNGNNKTVDPATLMKLVSRNTKRGAQFTPQGTLRWPLPSAKSEEVLSETRALLDALDTTLPN</sequence>
<comment type="similarity">
    <text evidence="10 13">In the N-terminal section; belongs to the UvrB family.</text>
</comment>
<dbReference type="PANTHER" id="PTHR47964:SF1">
    <property type="entry name" value="ATP-DEPENDENT DNA HELICASE HOMOLOG RECG, CHLOROPLASTIC"/>
    <property type="match status" value="1"/>
</dbReference>
<dbReference type="Gene3D" id="3.90.1150.50">
    <property type="entry name" value="Transcription-repair-coupling factor, D7 domain"/>
    <property type="match status" value="1"/>
</dbReference>
<dbReference type="InterPro" id="IPR004576">
    <property type="entry name" value="Mfd"/>
</dbReference>
<dbReference type="InterPro" id="IPR027417">
    <property type="entry name" value="P-loop_NTPase"/>
</dbReference>
<dbReference type="InterPro" id="IPR047112">
    <property type="entry name" value="RecG/Mfd"/>
</dbReference>
<dbReference type="HAMAP" id="MF_00969">
    <property type="entry name" value="TRCF"/>
    <property type="match status" value="1"/>
</dbReference>
<dbReference type="GO" id="GO:0016787">
    <property type="term" value="F:hydrolase activity"/>
    <property type="evidence" value="ECO:0007669"/>
    <property type="project" value="UniProtKB-KW"/>
</dbReference>
<dbReference type="GO" id="GO:0003678">
    <property type="term" value="F:DNA helicase activity"/>
    <property type="evidence" value="ECO:0007669"/>
    <property type="project" value="TreeGrafter"/>
</dbReference>
<dbReference type="CDD" id="cd17991">
    <property type="entry name" value="DEXHc_TRCF"/>
    <property type="match status" value="1"/>
</dbReference>
<dbReference type="InterPro" id="IPR005118">
    <property type="entry name" value="TRCF_C"/>
</dbReference>
<keyword evidence="4 13" id="KW-0227">DNA damage</keyword>
<dbReference type="Gene3D" id="3.40.50.300">
    <property type="entry name" value="P-loop containing nucleotide triphosphate hydrolases"/>
    <property type="match status" value="2"/>
</dbReference>
<evidence type="ECO:0000259" key="15">
    <source>
        <dbReference type="PROSITE" id="PS51194"/>
    </source>
</evidence>
<evidence type="ECO:0000256" key="8">
    <source>
        <dbReference type="ARBA" id="ARBA00023125"/>
    </source>
</evidence>
<dbReference type="GO" id="GO:0005737">
    <property type="term" value="C:cytoplasm"/>
    <property type="evidence" value="ECO:0007669"/>
    <property type="project" value="UniProtKB-SubCell"/>
</dbReference>
<dbReference type="Proteomes" id="UP000564385">
    <property type="component" value="Unassembled WGS sequence"/>
</dbReference>
<evidence type="ECO:0000256" key="1">
    <source>
        <dbReference type="ARBA" id="ARBA00004496"/>
    </source>
</evidence>
<comment type="caution">
    <text evidence="16">The sequence shown here is derived from an EMBL/GenBank/DDBJ whole genome shotgun (WGS) entry which is preliminary data.</text>
</comment>
<proteinExistence type="inferred from homology"/>
<feature type="domain" description="Helicase C-terminal" evidence="15">
    <location>
        <begin position="875"/>
        <end position="1034"/>
    </location>
</feature>
<evidence type="ECO:0000313" key="17">
    <source>
        <dbReference type="Proteomes" id="UP000564385"/>
    </source>
</evidence>
<dbReference type="InterPro" id="IPR003711">
    <property type="entry name" value="CarD-like/TRCF_RID"/>
</dbReference>
<dbReference type="NCBIfam" id="TIGR00580">
    <property type="entry name" value="mfd"/>
    <property type="match status" value="1"/>
</dbReference>
<keyword evidence="2 13" id="KW-0963">Cytoplasm</keyword>
<dbReference type="Gene3D" id="3.30.2060.10">
    <property type="entry name" value="Penicillin-binding protein 1b domain"/>
    <property type="match status" value="1"/>
</dbReference>
<dbReference type="Pfam" id="PF17757">
    <property type="entry name" value="UvrB_inter"/>
    <property type="match status" value="1"/>
</dbReference>
<keyword evidence="3 13" id="KW-0547">Nucleotide-binding</keyword>
<comment type="similarity">
    <text evidence="11 13">In the C-terminal section; belongs to the helicase family. RecG subfamily.</text>
</comment>
<keyword evidence="6 16" id="KW-0347">Helicase</keyword>
<dbReference type="GO" id="GO:0005524">
    <property type="term" value="F:ATP binding"/>
    <property type="evidence" value="ECO:0007669"/>
    <property type="project" value="UniProtKB-UniRule"/>
</dbReference>
<dbReference type="InterPro" id="IPR001650">
    <property type="entry name" value="Helicase_C-like"/>
</dbReference>
<dbReference type="EC" id="3.6.4.-" evidence="13"/>
<evidence type="ECO:0000256" key="5">
    <source>
        <dbReference type="ARBA" id="ARBA00022801"/>
    </source>
</evidence>
<dbReference type="SUPFAM" id="SSF143517">
    <property type="entry name" value="TRCF domain-like"/>
    <property type="match status" value="1"/>
</dbReference>
<accession>A0A852VRN1</accession>
<reference evidence="16 17" key="1">
    <citation type="submission" date="2020-07" db="EMBL/GenBank/DDBJ databases">
        <title>Genomic Encyclopedia of Type Strains, Phase IV (KMG-V): Genome sequencing to study the core and pangenomes of soil and plant-associated prokaryotes.</title>
        <authorList>
            <person name="Whitman W."/>
        </authorList>
    </citation>
    <scope>NUCLEOTIDE SEQUENCE [LARGE SCALE GENOMIC DNA]</scope>
    <source>
        <strain evidence="16 17">M8UP22</strain>
    </source>
</reference>
<evidence type="ECO:0000256" key="4">
    <source>
        <dbReference type="ARBA" id="ARBA00022763"/>
    </source>
</evidence>
<evidence type="ECO:0000256" key="7">
    <source>
        <dbReference type="ARBA" id="ARBA00022840"/>
    </source>
</evidence>
<dbReference type="EMBL" id="JACCCU010000003">
    <property type="protein sequence ID" value="NYF92196.1"/>
    <property type="molecule type" value="Genomic_DNA"/>
</dbReference>
<evidence type="ECO:0000256" key="10">
    <source>
        <dbReference type="ARBA" id="ARBA00061104"/>
    </source>
</evidence>
<dbReference type="Pfam" id="PF03461">
    <property type="entry name" value="TRCF"/>
    <property type="match status" value="1"/>
</dbReference>
<evidence type="ECO:0000256" key="9">
    <source>
        <dbReference type="ARBA" id="ARBA00023204"/>
    </source>
</evidence>
<keyword evidence="7 13" id="KW-0067">ATP-binding</keyword>
<dbReference type="Gene3D" id="2.40.10.170">
    <property type="match status" value="1"/>
</dbReference>
<dbReference type="AlphaFoldDB" id="A0A852VRN1"/>
<keyword evidence="9 13" id="KW-0234">DNA repair</keyword>
<dbReference type="InterPro" id="IPR037235">
    <property type="entry name" value="TRCF-like_C_D7"/>
</dbReference>
<dbReference type="PROSITE" id="PS51192">
    <property type="entry name" value="HELICASE_ATP_BIND_1"/>
    <property type="match status" value="1"/>
</dbReference>
<dbReference type="InterPro" id="IPR014001">
    <property type="entry name" value="Helicase_ATP-bd"/>
</dbReference>
<evidence type="ECO:0000256" key="13">
    <source>
        <dbReference type="HAMAP-Rule" id="MF_00969"/>
    </source>
</evidence>
<evidence type="ECO:0000313" key="16">
    <source>
        <dbReference type="EMBL" id="NYF92196.1"/>
    </source>
</evidence>
<dbReference type="Pfam" id="PF00270">
    <property type="entry name" value="DEAD"/>
    <property type="match status" value="1"/>
</dbReference>
<evidence type="ECO:0000256" key="12">
    <source>
        <dbReference type="ARBA" id="ARBA00070128"/>
    </source>
</evidence>
<comment type="subcellular location">
    <subcellularLocation>
        <location evidence="1 13">Cytoplasm</location>
    </subcellularLocation>
</comment>
<dbReference type="SMART" id="SM00487">
    <property type="entry name" value="DEXDc"/>
    <property type="match status" value="1"/>
</dbReference>
<organism evidence="16 17">
    <name type="scientific">Tunturiibacter lichenicola</name>
    <dbReference type="NCBI Taxonomy" id="2051959"/>
    <lineage>
        <taxon>Bacteria</taxon>
        <taxon>Pseudomonadati</taxon>
        <taxon>Acidobacteriota</taxon>
        <taxon>Terriglobia</taxon>
        <taxon>Terriglobales</taxon>
        <taxon>Acidobacteriaceae</taxon>
        <taxon>Tunturiibacter</taxon>
    </lineage>
</organism>